<feature type="region of interest" description="Disordered" evidence="3">
    <location>
        <begin position="22"/>
        <end position="44"/>
    </location>
</feature>
<evidence type="ECO:0000256" key="2">
    <source>
        <dbReference type="PROSITE-ProRule" id="PRU00117"/>
    </source>
</evidence>
<feature type="domain" description="K Homology" evidence="4">
    <location>
        <begin position="130"/>
        <end position="203"/>
    </location>
</feature>
<evidence type="ECO:0000259" key="4">
    <source>
        <dbReference type="SMART" id="SM00322"/>
    </source>
</evidence>
<feature type="domain" description="K Homology" evidence="4">
    <location>
        <begin position="44"/>
        <end position="117"/>
    </location>
</feature>
<dbReference type="PROSITE" id="PS50084">
    <property type="entry name" value="KH_TYPE_1"/>
    <property type="match status" value="3"/>
</dbReference>
<dbReference type="CDD" id="cd22514">
    <property type="entry name" value="KH-I_BTR1_rpt3"/>
    <property type="match status" value="1"/>
</dbReference>
<dbReference type="Gene3D" id="3.30.1370.10">
    <property type="entry name" value="K Homology domain, type 1"/>
    <property type="match status" value="3"/>
</dbReference>
<dbReference type="InterPro" id="IPR036612">
    <property type="entry name" value="KH_dom_type_1_sf"/>
</dbReference>
<keyword evidence="2" id="KW-0694">RNA-binding</keyword>
<proteinExistence type="predicted"/>
<organism evidence="5 6">
    <name type="scientific">Brassica rapa subsp. trilocularis</name>
    <dbReference type="NCBI Taxonomy" id="1813537"/>
    <lineage>
        <taxon>Eukaryota</taxon>
        <taxon>Viridiplantae</taxon>
        <taxon>Streptophyta</taxon>
        <taxon>Embryophyta</taxon>
        <taxon>Tracheophyta</taxon>
        <taxon>Spermatophyta</taxon>
        <taxon>Magnoliopsida</taxon>
        <taxon>eudicotyledons</taxon>
        <taxon>Gunneridae</taxon>
        <taxon>Pentapetalae</taxon>
        <taxon>rosids</taxon>
        <taxon>malvids</taxon>
        <taxon>Brassicales</taxon>
        <taxon>Brassicaceae</taxon>
        <taxon>Brassiceae</taxon>
        <taxon>Brassica</taxon>
    </lineage>
</organism>
<accession>A0ABQ7MVR1</accession>
<sequence>MSIDSIRFDSYISYAAAMESTESYPPEELTNRSPEPSEDDSAEKPTHIRFLVSNAAAGSVIGKGGSTITDFQAKSGARIQLSRNQEFFPGTTDRIIMISGSIKEVVNGLELILDKLHSELHAEEGSDVEPRRRLRLVVPNSSCGGIIGKGGATIKSFIEESKAGIKISPLDNTFYGLSDRLVTLSGTFEEQMRAVDLILAKLTEDDHYSQNVHSPYSYAGLSYSGFHGHPYAYVLPSVATAGYNSANYAHNGSGGRYQNHQKEEAGSTVTIGVSDEHIGLVLGRGGRNIMEITQMTGARIKISDRGDFMSGTTDRKVTITGSQRAIQQAETMIKQKVDSASERETE</sequence>
<dbReference type="InterPro" id="IPR004087">
    <property type="entry name" value="KH_dom"/>
</dbReference>
<dbReference type="SUPFAM" id="SSF54791">
    <property type="entry name" value="Eukaryotic type KH-domain (KH-domain type I)"/>
    <property type="match status" value="3"/>
</dbReference>
<dbReference type="CDD" id="cd22437">
    <property type="entry name" value="KH-I_BTR1_rpt2"/>
    <property type="match status" value="1"/>
</dbReference>
<keyword evidence="1" id="KW-0677">Repeat</keyword>
<keyword evidence="6" id="KW-1185">Reference proteome</keyword>
<comment type="caution">
    <text evidence="5">The sequence shown here is derived from an EMBL/GenBank/DDBJ whole genome shotgun (WGS) entry which is preliminary data.</text>
</comment>
<dbReference type="InterPro" id="IPR004088">
    <property type="entry name" value="KH_dom_type_1"/>
</dbReference>
<evidence type="ECO:0000313" key="5">
    <source>
        <dbReference type="EMBL" id="KAG5402784.1"/>
    </source>
</evidence>
<dbReference type="SMART" id="SM00322">
    <property type="entry name" value="KH"/>
    <property type="match status" value="3"/>
</dbReference>
<gene>
    <name evidence="5" type="primary">A03p001760.1_BraROA</name>
    <name evidence="5" type="ORF">IGI04_008903</name>
</gene>
<dbReference type="PANTHER" id="PTHR10288">
    <property type="entry name" value="KH DOMAIN CONTAINING RNA BINDING PROTEIN"/>
    <property type="match status" value="1"/>
</dbReference>
<evidence type="ECO:0000256" key="3">
    <source>
        <dbReference type="SAM" id="MobiDB-lite"/>
    </source>
</evidence>
<name>A0ABQ7MVR1_BRACM</name>
<dbReference type="Proteomes" id="UP000823674">
    <property type="component" value="Chromosome A03"/>
</dbReference>
<protein>
    <recommendedName>
        <fullName evidence="4">K Homology domain-containing protein</fullName>
    </recommendedName>
</protein>
<dbReference type="CDD" id="cd22513">
    <property type="entry name" value="KH-I_BTR1_rpt1"/>
    <property type="match status" value="1"/>
</dbReference>
<evidence type="ECO:0000256" key="1">
    <source>
        <dbReference type="ARBA" id="ARBA00022737"/>
    </source>
</evidence>
<dbReference type="EMBL" id="JADBGQ010000003">
    <property type="protein sequence ID" value="KAG5402784.1"/>
    <property type="molecule type" value="Genomic_DNA"/>
</dbReference>
<dbReference type="Pfam" id="PF00013">
    <property type="entry name" value="KH_1"/>
    <property type="match status" value="3"/>
</dbReference>
<feature type="domain" description="K Homology" evidence="4">
    <location>
        <begin position="265"/>
        <end position="338"/>
    </location>
</feature>
<evidence type="ECO:0000313" key="6">
    <source>
        <dbReference type="Proteomes" id="UP000823674"/>
    </source>
</evidence>
<reference evidence="5 6" key="1">
    <citation type="submission" date="2021-03" db="EMBL/GenBank/DDBJ databases">
        <authorList>
            <person name="King G.J."/>
            <person name="Bancroft I."/>
            <person name="Baten A."/>
            <person name="Bloomfield J."/>
            <person name="Borpatragohain P."/>
            <person name="He Z."/>
            <person name="Irish N."/>
            <person name="Irwin J."/>
            <person name="Liu K."/>
            <person name="Mauleon R.P."/>
            <person name="Moore J."/>
            <person name="Morris R."/>
            <person name="Ostergaard L."/>
            <person name="Wang B."/>
            <person name="Wells R."/>
        </authorList>
    </citation>
    <scope>NUCLEOTIDE SEQUENCE [LARGE SCALE GENOMIC DNA]</scope>
    <source>
        <strain evidence="5">R-o-18</strain>
        <tissue evidence="5">Leaf</tissue>
    </source>
</reference>